<feature type="transmembrane region" description="Helical" evidence="1">
    <location>
        <begin position="147"/>
        <end position="167"/>
    </location>
</feature>
<feature type="transmembrane region" description="Helical" evidence="1">
    <location>
        <begin position="37"/>
        <end position="64"/>
    </location>
</feature>
<evidence type="ECO:0000256" key="1">
    <source>
        <dbReference type="SAM" id="Phobius"/>
    </source>
</evidence>
<sequence length="177" mass="19982">MNIGIDSETIGAFIVSLILVIMYFSDRKDKIQVLKAFYSNYVYIPSLFFSSWLMLLSVLLLGYGLESWVYSLLSKVISFIAGALITCIIVKLVIDNIIEKSFNLKRDIFGLVTLLSMGTFIKLLDQHSEFGAWLLNFMTPQTAGDPALKIVGDCILMLVLIVSPYYFKNKIKRISLS</sequence>
<feature type="transmembrane region" description="Helical" evidence="1">
    <location>
        <begin position="6"/>
        <end position="25"/>
    </location>
</feature>
<feature type="transmembrane region" description="Helical" evidence="1">
    <location>
        <begin position="106"/>
        <end position="124"/>
    </location>
</feature>
<organism evidence="2 3">
    <name type="scientific">Vibrio jasicida</name>
    <dbReference type="NCBI Taxonomy" id="766224"/>
    <lineage>
        <taxon>Bacteria</taxon>
        <taxon>Pseudomonadati</taxon>
        <taxon>Pseudomonadota</taxon>
        <taxon>Gammaproteobacteria</taxon>
        <taxon>Vibrionales</taxon>
        <taxon>Vibrionaceae</taxon>
        <taxon>Vibrio</taxon>
    </lineage>
</organism>
<dbReference type="EMBL" id="CAKMUD010000050">
    <property type="protein sequence ID" value="CAH1577459.1"/>
    <property type="molecule type" value="Genomic_DNA"/>
</dbReference>
<keyword evidence="1" id="KW-0812">Transmembrane</keyword>
<evidence type="ECO:0000313" key="2">
    <source>
        <dbReference type="EMBL" id="CAH1577459.1"/>
    </source>
</evidence>
<dbReference type="Proteomes" id="UP001295462">
    <property type="component" value="Unassembled WGS sequence"/>
</dbReference>
<reference evidence="2" key="1">
    <citation type="submission" date="2022-01" db="EMBL/GenBank/DDBJ databases">
        <authorList>
            <person name="Lagorce A."/>
        </authorList>
    </citation>
    <scope>NUCLEOTIDE SEQUENCE</scope>
    <source>
        <strain evidence="2">Th15_F1_A12</strain>
    </source>
</reference>
<keyword evidence="1" id="KW-0472">Membrane</keyword>
<gene>
    <name evidence="2" type="ORF">THF1A12_1430001</name>
</gene>
<evidence type="ECO:0000313" key="3">
    <source>
        <dbReference type="Proteomes" id="UP001295462"/>
    </source>
</evidence>
<name>A0AAU9QGT3_9VIBR</name>
<keyword evidence="1" id="KW-1133">Transmembrane helix</keyword>
<dbReference type="AlphaFoldDB" id="A0AAU9QGT3"/>
<comment type="caution">
    <text evidence="2">The sequence shown here is derived from an EMBL/GenBank/DDBJ whole genome shotgun (WGS) entry which is preliminary data.</text>
</comment>
<proteinExistence type="predicted"/>
<accession>A0AAU9QGT3</accession>
<dbReference type="RefSeq" id="WP_409588449.1">
    <property type="nucleotide sequence ID" value="NZ_CAKMTZ010000047.1"/>
</dbReference>
<feature type="transmembrane region" description="Helical" evidence="1">
    <location>
        <begin position="76"/>
        <end position="94"/>
    </location>
</feature>
<protein>
    <submittedName>
        <fullName evidence="2">Uncharacterized protein</fullName>
    </submittedName>
</protein>